<gene>
    <name evidence="2" type="ORF">DXT99_25250</name>
</gene>
<keyword evidence="1" id="KW-1133">Transmembrane helix</keyword>
<reference evidence="3" key="1">
    <citation type="submission" date="2018-08" db="EMBL/GenBank/DDBJ databases">
        <authorList>
            <person name="Liu Z.-W."/>
            <person name="Du Z.-J."/>
        </authorList>
    </citation>
    <scope>NUCLEOTIDE SEQUENCE [LARGE SCALE GENOMIC DNA]</scope>
    <source>
        <strain evidence="3">H4X</strain>
    </source>
</reference>
<protein>
    <submittedName>
        <fullName evidence="2">Uncharacterized protein</fullName>
    </submittedName>
</protein>
<keyword evidence="1" id="KW-0472">Membrane</keyword>
<keyword evidence="3" id="KW-1185">Reference proteome</keyword>
<sequence length="72" mass="8202">MSDTKRFKVTGKVGALSAKTLLLWFILILLSILQKPSAIILYKLYFQAIIPATNQAQAIPQFKVYQLDQVKY</sequence>
<dbReference type="RefSeq" id="WP_115568376.1">
    <property type="nucleotide sequence ID" value="NZ_QRGR01000045.1"/>
</dbReference>
<dbReference type="Proteomes" id="UP000256708">
    <property type="component" value="Unassembled WGS sequence"/>
</dbReference>
<dbReference type="EMBL" id="QRGR01000045">
    <property type="protein sequence ID" value="RDV11123.1"/>
    <property type="molecule type" value="Genomic_DNA"/>
</dbReference>
<keyword evidence="1" id="KW-0812">Transmembrane</keyword>
<comment type="caution">
    <text evidence="2">The sequence shown here is derived from an EMBL/GenBank/DDBJ whole genome shotgun (WGS) entry which is preliminary data.</text>
</comment>
<evidence type="ECO:0000313" key="3">
    <source>
        <dbReference type="Proteomes" id="UP000256708"/>
    </source>
</evidence>
<evidence type="ECO:0000256" key="1">
    <source>
        <dbReference type="SAM" id="Phobius"/>
    </source>
</evidence>
<name>A0A3D8L175_9BACT</name>
<proteinExistence type="predicted"/>
<dbReference type="AlphaFoldDB" id="A0A3D8L175"/>
<feature type="transmembrane region" description="Helical" evidence="1">
    <location>
        <begin position="21"/>
        <end position="45"/>
    </location>
</feature>
<organism evidence="2 3">
    <name type="scientific">Pontibacter diazotrophicus</name>
    <dbReference type="NCBI Taxonomy" id="1400979"/>
    <lineage>
        <taxon>Bacteria</taxon>
        <taxon>Pseudomonadati</taxon>
        <taxon>Bacteroidota</taxon>
        <taxon>Cytophagia</taxon>
        <taxon>Cytophagales</taxon>
        <taxon>Hymenobacteraceae</taxon>
        <taxon>Pontibacter</taxon>
    </lineage>
</organism>
<evidence type="ECO:0000313" key="2">
    <source>
        <dbReference type="EMBL" id="RDV11123.1"/>
    </source>
</evidence>
<accession>A0A3D8L175</accession>